<dbReference type="Pfam" id="PF05035">
    <property type="entry name" value="DGOK"/>
    <property type="match status" value="1"/>
</dbReference>
<dbReference type="EMBL" id="WAGD01000026">
    <property type="protein sequence ID" value="KAB0880383.1"/>
    <property type="molecule type" value="Genomic_DNA"/>
</dbReference>
<sequence length="294" mass="31774">MTSRYIAIDWGSTNLRAWLFQGEQCLESRQSEAGVTRLNGRTPEAVLAQITEGWRDAATPVVMAGMVGSNAGWTVAPYLPCPARFADIGSQLTTVAPNVFIIPGLCVTRGDNRNVMRGEETQLLGARELAPAPLYIMPGTHCKWVQADAAQVSDFRTVMTGELHHLLLSHSLIGAGLPEQQPDAAAFDAGLAQGVETDAPLTRLFEVRAAHVLGELAREHVAEFLSGLLIGNEVASQLRHWQPDRPQPLTLVASPTLARRYQRALTLLGYTARTLEGDSAFQAGIRSLAHAVAH</sequence>
<dbReference type="Gene3D" id="3.30.420.310">
    <property type="entry name" value="2-keto-3-deoxy-galactonokinase, C-terminal domain"/>
    <property type="match status" value="1"/>
</dbReference>
<dbReference type="OrthoDB" id="256574at2"/>
<dbReference type="InterPro" id="IPR042258">
    <property type="entry name" value="DGOK_N"/>
</dbReference>
<dbReference type="EMBL" id="MSAE01000014">
    <property type="protein sequence ID" value="PUX15454.1"/>
    <property type="molecule type" value="Genomic_DNA"/>
</dbReference>
<protein>
    <submittedName>
        <fullName evidence="1">2-dehydro-3-deoxygalactonokinase</fullName>
    </submittedName>
    <submittedName>
        <fullName evidence="2">2-oxo-3-deoxygalactonate kinase</fullName>
        <ecNumber evidence="2">2.7.1.58</ecNumber>
    </submittedName>
</protein>
<keyword evidence="2" id="KW-0418">Kinase</keyword>
<dbReference type="Gene3D" id="3.30.420.300">
    <property type="entry name" value="2-keto-3-deoxy-galactonokinase, substrate binding domain"/>
    <property type="match status" value="1"/>
</dbReference>
<evidence type="ECO:0000313" key="2">
    <source>
        <dbReference type="EMBL" id="PUX15454.1"/>
    </source>
</evidence>
<keyword evidence="2" id="KW-0808">Transferase</keyword>
<dbReference type="CDD" id="cd24012">
    <property type="entry name" value="ASKHA_NBD_KDGal-kinase"/>
    <property type="match status" value="1"/>
</dbReference>
<reference evidence="1 4" key="2">
    <citation type="submission" date="2019-08" db="EMBL/GenBank/DDBJ databases">
        <title>Prevalence, distribution, and phylogeny of type two toxin-antitoxin genes possessed by Cronobacter species where C. sakazakii homologs follow sequence type lineages.</title>
        <authorList>
            <person name="Finkelstein S."/>
            <person name="Negrete F."/>
            <person name="Jang H."/>
            <person name="Gopinath G.R."/>
            <person name="Tall B.D."/>
        </authorList>
    </citation>
    <scope>NUCLEOTIDE SEQUENCE [LARGE SCALE GENOMIC DNA]</scope>
    <source>
        <strain evidence="1 4">MOD1_GK1257</strain>
    </source>
</reference>
<dbReference type="InterPro" id="IPR007729">
    <property type="entry name" value="DGOK"/>
</dbReference>
<dbReference type="Proteomes" id="UP000244378">
    <property type="component" value="Unassembled WGS sequence"/>
</dbReference>
<reference evidence="2 3" key="1">
    <citation type="submission" date="2016-12" db="EMBL/GenBank/DDBJ databases">
        <title>Analysis of the Molecular Diversity Among Cronobacter Species Isolated from Filth Flies Using a Pan Genomic DNA Microarray.</title>
        <authorList>
            <person name="Pava-Ripoll M."/>
            <person name="Tall B."/>
            <person name="Farber J."/>
            <person name="Fanning S."/>
            <person name="Lehner A."/>
            <person name="Stephan R."/>
            <person name="Pagotto F."/>
            <person name="Iverson C."/>
            <person name="Ziobro G."/>
            <person name="Miller A."/>
            <person name="Pearson R."/>
            <person name="Yan Q."/>
            <person name="Kim M."/>
            <person name="Jeong S."/>
            <person name="Park J."/>
            <person name="Jun S."/>
            <person name="Choi H."/>
            <person name="Chung T."/>
            <person name="Yoo Y."/>
            <person name="Park E."/>
            <person name="Hwang S."/>
            <person name="Lee B."/>
            <person name="Sathyamoorthy V."/>
            <person name="Carter L."/>
            <person name="Mammel M."/>
            <person name="Jackson S."/>
            <person name="Kothary M."/>
            <person name="Patel I."/>
            <person name="Grim C."/>
            <person name="Gopinath G."/>
            <person name="Gangiredla J."/>
            <person name="Chase H."/>
        </authorList>
    </citation>
    <scope>NUCLEOTIDE SEQUENCE [LARGE SCALE GENOMIC DNA]</scope>
    <source>
        <strain evidence="2 3">MOD1-Md1s</strain>
    </source>
</reference>
<keyword evidence="4" id="KW-1185">Reference proteome</keyword>
<gene>
    <name evidence="2" type="ORF">AUN14_08150</name>
    <name evidence="1" type="ORF">FZI19_09590</name>
</gene>
<evidence type="ECO:0000313" key="3">
    <source>
        <dbReference type="Proteomes" id="UP000244378"/>
    </source>
</evidence>
<evidence type="ECO:0000313" key="1">
    <source>
        <dbReference type="EMBL" id="KAB0880383.1"/>
    </source>
</evidence>
<dbReference type="EC" id="2.7.1.58" evidence="2"/>
<organism evidence="2 3">
    <name type="scientific">Cronobacter muytjensii</name>
    <dbReference type="NCBI Taxonomy" id="413501"/>
    <lineage>
        <taxon>Bacteria</taxon>
        <taxon>Pseudomonadati</taxon>
        <taxon>Pseudomonadota</taxon>
        <taxon>Gammaproteobacteria</taxon>
        <taxon>Enterobacterales</taxon>
        <taxon>Enterobacteriaceae</taxon>
        <taxon>Cronobacter</taxon>
    </lineage>
</organism>
<proteinExistence type="predicted"/>
<dbReference type="AlphaFoldDB" id="A0A2T7AUJ9"/>
<accession>A0A2T7AUJ9</accession>
<name>A0A2T7AUJ9_9ENTR</name>
<dbReference type="RefSeq" id="WP_075192933.1">
    <property type="nucleotide sequence ID" value="NZ_JADKNN010000016.1"/>
</dbReference>
<comment type="caution">
    <text evidence="2">The sequence shown here is derived from an EMBL/GenBank/DDBJ whole genome shotgun (WGS) entry which is preliminary data.</text>
</comment>
<evidence type="ECO:0000313" key="4">
    <source>
        <dbReference type="Proteomes" id="UP000469927"/>
    </source>
</evidence>
<dbReference type="InterPro" id="IPR042257">
    <property type="entry name" value="DGOK_C"/>
</dbReference>
<dbReference type="Proteomes" id="UP000469927">
    <property type="component" value="Unassembled WGS sequence"/>
</dbReference>
<dbReference type="GO" id="GO:0008671">
    <property type="term" value="F:2-dehydro-3-deoxygalactonokinase activity"/>
    <property type="evidence" value="ECO:0007669"/>
    <property type="project" value="UniProtKB-EC"/>
</dbReference>
<dbReference type="GO" id="GO:0034194">
    <property type="term" value="P:D-galactonate catabolic process"/>
    <property type="evidence" value="ECO:0007669"/>
    <property type="project" value="InterPro"/>
</dbReference>